<dbReference type="Proteomes" id="UP000034832">
    <property type="component" value="Unassembled WGS sequence"/>
</dbReference>
<dbReference type="EMBL" id="LBIA02000001">
    <property type="protein sequence ID" value="TKT72171.1"/>
    <property type="molecule type" value="Genomic_DNA"/>
</dbReference>
<comment type="caution">
    <text evidence="1">The sequence shown here is derived from an EMBL/GenBank/DDBJ whole genome shotgun (WGS) entry which is preliminary data.</text>
</comment>
<dbReference type="STRING" id="211460.YH63_06515"/>
<dbReference type="RefSeq" id="WP_046827323.1">
    <property type="nucleotide sequence ID" value="NZ_LBIA02000001.1"/>
</dbReference>
<name>A0A4U6BQJ8_9BRAD</name>
<protein>
    <submittedName>
        <fullName evidence="1">Uncharacterized protein</fullName>
    </submittedName>
</protein>
<keyword evidence="2" id="KW-1185">Reference proteome</keyword>
<gene>
    <name evidence="1" type="ORF">YH63_012485</name>
</gene>
<evidence type="ECO:0000313" key="2">
    <source>
        <dbReference type="Proteomes" id="UP000034832"/>
    </source>
</evidence>
<dbReference type="AlphaFoldDB" id="A0A4U6BQJ8"/>
<sequence length="418" mass="47433">MSESQLSPSYRSDTQSEGNKNQILKLLVPISETLYLLIKQDQRLGAKFLYKKKDFQAVAQKYFLASNDAGRSLTPENFERLFVSTAEFIDFFRQLFPHDRSRMVTTLRRNGGNSLAVIYKNSFALLKLLEMGFPEDANLLPMDLPEQQASPIYTKIVSDRVVLDEGHPLHSFLRKEGVDETRRYLQKELERLNDILKASNVDRKYLDSFVRLTELIGFKDDAGAISFGLHVQMVSHLTKAAEQELSEVLVVQIGSTLTHSAYFASQYKDWVDFLQSAHSYPSRQLVENDIQEALDNVARTLAEKPESVDPRIPESIRFISSMMRGTSEERVNAIYAGVRGVENICIATIKYAYDEAVRFVQDAGKKARPALVKIGSVVIIGVALTVIYNFMPVIKGAPELRWILENLQTIEKISRLLK</sequence>
<organism evidence="1 2">
    <name type="scientific">Afipia massiliensis</name>
    <dbReference type="NCBI Taxonomy" id="211460"/>
    <lineage>
        <taxon>Bacteria</taxon>
        <taxon>Pseudomonadati</taxon>
        <taxon>Pseudomonadota</taxon>
        <taxon>Alphaproteobacteria</taxon>
        <taxon>Hyphomicrobiales</taxon>
        <taxon>Nitrobacteraceae</taxon>
        <taxon>Afipia</taxon>
    </lineage>
</organism>
<accession>A0A4U6BQJ8</accession>
<reference evidence="1" key="1">
    <citation type="submission" date="2019-04" db="EMBL/GenBank/DDBJ databases">
        <title>Whole genome sequencing of cave bacteria.</title>
        <authorList>
            <person name="Gan H.M."/>
            <person name="Barton H."/>
            <person name="Savka M.A."/>
        </authorList>
    </citation>
    <scope>NUCLEOTIDE SEQUENCE [LARGE SCALE GENOMIC DNA]</scope>
    <source>
        <strain evidence="1">LC387</strain>
    </source>
</reference>
<evidence type="ECO:0000313" key="1">
    <source>
        <dbReference type="EMBL" id="TKT72171.1"/>
    </source>
</evidence>
<proteinExistence type="predicted"/>